<dbReference type="CTD" id="42348"/>
<dbReference type="AlphaFoldDB" id="A0A7M7MCW7"/>
<evidence type="ECO:0000313" key="10">
    <source>
        <dbReference type="Proteomes" id="UP000594260"/>
    </source>
</evidence>
<evidence type="ECO:0000256" key="3">
    <source>
        <dbReference type="ARBA" id="ARBA00022723"/>
    </source>
</evidence>
<dbReference type="EnsemblMetazoa" id="XM_022797083">
    <property type="protein sequence ID" value="XP_022652818"/>
    <property type="gene ID" value="LOC111246833"/>
</dbReference>
<evidence type="ECO:0000256" key="5">
    <source>
        <dbReference type="ARBA" id="ARBA00037900"/>
    </source>
</evidence>
<dbReference type="GeneID" id="111246833"/>
<dbReference type="OrthoDB" id="167809at2759"/>
<dbReference type="EnsemblMetazoa" id="XM_022797082">
    <property type="protein sequence ID" value="XP_022652817"/>
    <property type="gene ID" value="LOC111246833"/>
</dbReference>
<evidence type="ECO:0000256" key="6">
    <source>
        <dbReference type="ARBA" id="ARBA00039017"/>
    </source>
</evidence>
<dbReference type="InterPro" id="IPR052347">
    <property type="entry name" value="Isochorismatase_Nicotinamidase"/>
</dbReference>
<dbReference type="RefSeq" id="XP_022652817.1">
    <property type="nucleotide sequence ID" value="XM_022797082.1"/>
</dbReference>
<reference evidence="9" key="1">
    <citation type="submission" date="2021-01" db="UniProtKB">
        <authorList>
            <consortium name="EnsemblMetazoa"/>
        </authorList>
    </citation>
    <scope>IDENTIFICATION</scope>
</reference>
<evidence type="ECO:0000256" key="2">
    <source>
        <dbReference type="ARBA" id="ARBA00022642"/>
    </source>
</evidence>
<keyword evidence="2" id="KW-0662">Pyridine nucleotide biosynthesis</keyword>
<dbReference type="Pfam" id="PF00857">
    <property type="entry name" value="Isochorismatase"/>
    <property type="match status" value="1"/>
</dbReference>
<dbReference type="RefSeq" id="XP_022652819.1">
    <property type="nucleotide sequence ID" value="XM_022797084.1"/>
</dbReference>
<dbReference type="RefSeq" id="XP_022652820.1">
    <property type="nucleotide sequence ID" value="XM_022797085.1"/>
</dbReference>
<dbReference type="InterPro" id="IPR000868">
    <property type="entry name" value="Isochorismatase-like_dom"/>
</dbReference>
<dbReference type="Proteomes" id="UP000594260">
    <property type="component" value="Unplaced"/>
</dbReference>
<evidence type="ECO:0000259" key="8">
    <source>
        <dbReference type="Pfam" id="PF00857"/>
    </source>
</evidence>
<protein>
    <recommendedName>
        <fullName evidence="6">nicotinamidase</fullName>
        <ecNumber evidence="6">3.5.1.19</ecNumber>
    </recommendedName>
    <alternativeName>
        <fullName evidence="7">Nicotinamide deamidase</fullName>
    </alternativeName>
</protein>
<proteinExistence type="inferred from homology"/>
<dbReference type="PANTHER" id="PTHR11080:SF2">
    <property type="entry name" value="LD05707P"/>
    <property type="match status" value="1"/>
</dbReference>
<dbReference type="FunCoup" id="A0A7M7MCW7">
    <property type="interactions" value="9"/>
</dbReference>
<dbReference type="GO" id="GO:0019363">
    <property type="term" value="P:pyridine nucleotide biosynthetic process"/>
    <property type="evidence" value="ECO:0007669"/>
    <property type="project" value="UniProtKB-KW"/>
</dbReference>
<keyword evidence="3" id="KW-0479">Metal-binding</keyword>
<evidence type="ECO:0000313" key="9">
    <source>
        <dbReference type="EnsemblMetazoa" id="XP_022652821"/>
    </source>
</evidence>
<dbReference type="EnsemblMetazoa" id="XM_022797085">
    <property type="protein sequence ID" value="XP_022652820"/>
    <property type="gene ID" value="LOC111246833"/>
</dbReference>
<sequence length="320" mass="36496">MEVFRKIPGVENGSLSLKAFTDFIRNTFPGCDADPHFEKKVLMIFKRFSMSDPDVMVQTDFTKLYDYFLRRCMHPKCALIIVDFQNDFVDGSLSLKRCPRGENPEVLIPGLNKMVDLFDVVVYTYDWHPENHISFLECFKKRKLHSTCTEKASDVTPGTMLVFDVDGRPVKQQMWPRHCIQNTKGAELHKGLKVKPDSIIIHKGEEVDVDSYSAFWDNLRISKTSLVVDLRSKQVNHVYIAGIAYDACVLWTAMDAMSEGFMTTLIRDLTCSIANETTAEADARLKKANCPLIFSHDITKESLNGPVSWEIVWQLAAKEI</sequence>
<dbReference type="SUPFAM" id="SSF52499">
    <property type="entry name" value="Isochorismatase-like hydrolases"/>
    <property type="match status" value="1"/>
</dbReference>
<dbReference type="Gene3D" id="3.40.50.850">
    <property type="entry name" value="Isochorismatase-like"/>
    <property type="match status" value="1"/>
</dbReference>
<evidence type="ECO:0000256" key="7">
    <source>
        <dbReference type="ARBA" id="ARBA00043224"/>
    </source>
</evidence>
<comment type="similarity">
    <text evidence="1">Belongs to the isochorismatase family.</text>
</comment>
<evidence type="ECO:0000256" key="1">
    <source>
        <dbReference type="ARBA" id="ARBA00006336"/>
    </source>
</evidence>
<dbReference type="RefSeq" id="XP_022652821.1">
    <property type="nucleotide sequence ID" value="XM_022797086.1"/>
</dbReference>
<dbReference type="EC" id="3.5.1.19" evidence="6"/>
<dbReference type="EnsemblMetazoa" id="XM_022797086">
    <property type="protein sequence ID" value="XP_022652821"/>
    <property type="gene ID" value="LOC111246833"/>
</dbReference>
<evidence type="ECO:0000256" key="4">
    <source>
        <dbReference type="ARBA" id="ARBA00022801"/>
    </source>
</evidence>
<keyword evidence="10" id="KW-1185">Reference proteome</keyword>
<dbReference type="GO" id="GO:0008936">
    <property type="term" value="F:nicotinamidase activity"/>
    <property type="evidence" value="ECO:0007669"/>
    <property type="project" value="UniProtKB-EC"/>
</dbReference>
<comment type="pathway">
    <text evidence="5">Cofactor biosynthesis; nicotinate biosynthesis; nicotinate from nicotinamide: step 1/1.</text>
</comment>
<accession>A0A7M7MCW7</accession>
<dbReference type="GO" id="GO:0046872">
    <property type="term" value="F:metal ion binding"/>
    <property type="evidence" value="ECO:0007669"/>
    <property type="project" value="UniProtKB-KW"/>
</dbReference>
<keyword evidence="4" id="KW-0378">Hydrolase</keyword>
<dbReference type="PANTHER" id="PTHR11080">
    <property type="entry name" value="PYRAZINAMIDASE/NICOTINAMIDASE"/>
    <property type="match status" value="1"/>
</dbReference>
<dbReference type="RefSeq" id="XP_022652818.1">
    <property type="nucleotide sequence ID" value="XM_022797083.1"/>
</dbReference>
<dbReference type="InterPro" id="IPR036380">
    <property type="entry name" value="Isochorismatase-like_sf"/>
</dbReference>
<feature type="domain" description="Isochorismatase-like" evidence="8">
    <location>
        <begin position="77"/>
        <end position="292"/>
    </location>
</feature>
<dbReference type="EnsemblMetazoa" id="XM_022797084">
    <property type="protein sequence ID" value="XP_022652819"/>
    <property type="gene ID" value="LOC111246833"/>
</dbReference>
<dbReference type="KEGG" id="vde:111246833"/>
<dbReference type="InParanoid" id="A0A7M7MCW7"/>
<name>A0A7M7MCW7_VARDE</name>
<dbReference type="OMA" id="YDVPHER"/>
<organism evidence="9 10">
    <name type="scientific">Varroa destructor</name>
    <name type="common">Honeybee mite</name>
    <dbReference type="NCBI Taxonomy" id="109461"/>
    <lineage>
        <taxon>Eukaryota</taxon>
        <taxon>Metazoa</taxon>
        <taxon>Ecdysozoa</taxon>
        <taxon>Arthropoda</taxon>
        <taxon>Chelicerata</taxon>
        <taxon>Arachnida</taxon>
        <taxon>Acari</taxon>
        <taxon>Parasitiformes</taxon>
        <taxon>Mesostigmata</taxon>
        <taxon>Gamasina</taxon>
        <taxon>Dermanyssoidea</taxon>
        <taxon>Varroidae</taxon>
        <taxon>Varroa</taxon>
    </lineage>
</organism>